<feature type="transmembrane region" description="Helical" evidence="5">
    <location>
        <begin position="111"/>
        <end position="144"/>
    </location>
</feature>
<evidence type="ECO:0000256" key="1">
    <source>
        <dbReference type="ARBA" id="ARBA00022475"/>
    </source>
</evidence>
<protein>
    <recommendedName>
        <fullName evidence="5">UPF0756 membrane protein HJ583_012150</fullName>
    </recommendedName>
</protein>
<comment type="caution">
    <text evidence="6">The sequence shown here is derived from an EMBL/GenBank/DDBJ whole genome shotgun (WGS) entry which is preliminary data.</text>
</comment>
<gene>
    <name evidence="6" type="ORF">HJ583_012150</name>
</gene>
<keyword evidence="7" id="KW-1185">Reference proteome</keyword>
<keyword evidence="3 5" id="KW-1133">Transmembrane helix</keyword>
<comment type="subcellular location">
    <subcellularLocation>
        <location evidence="5">Cell membrane</location>
        <topology evidence="5">Multi-pass membrane protein</topology>
    </subcellularLocation>
</comment>
<dbReference type="RefSeq" id="WP_170022177.1">
    <property type="nucleotide sequence ID" value="NZ_JABCSC020000003.1"/>
</dbReference>
<evidence type="ECO:0000256" key="3">
    <source>
        <dbReference type="ARBA" id="ARBA00022989"/>
    </source>
</evidence>
<keyword evidence="1 5" id="KW-1003">Cell membrane</keyword>
<name>A0ABX2INA3_9RHOO</name>
<dbReference type="PANTHER" id="PTHR38452:SF1">
    <property type="entry name" value="UPF0756 MEMBRANE PROTEIN YEAL"/>
    <property type="match status" value="1"/>
</dbReference>
<dbReference type="Pfam" id="PF04284">
    <property type="entry name" value="DUF441"/>
    <property type="match status" value="1"/>
</dbReference>
<dbReference type="InterPro" id="IPR007382">
    <property type="entry name" value="UPF0756_TM"/>
</dbReference>
<dbReference type="PANTHER" id="PTHR38452">
    <property type="entry name" value="UPF0756 MEMBRANE PROTEIN YEAL"/>
    <property type="match status" value="1"/>
</dbReference>
<dbReference type="EMBL" id="JABCSC020000003">
    <property type="protein sequence ID" value="NSL55781.1"/>
    <property type="molecule type" value="Genomic_DNA"/>
</dbReference>
<keyword evidence="2 5" id="KW-0812">Transmembrane</keyword>
<evidence type="ECO:0000256" key="4">
    <source>
        <dbReference type="ARBA" id="ARBA00023136"/>
    </source>
</evidence>
<accession>A0ABX2INA3</accession>
<organism evidence="6 7">
    <name type="scientific">Uliginosibacterium aquaticum</name>
    <dbReference type="NCBI Taxonomy" id="2731212"/>
    <lineage>
        <taxon>Bacteria</taxon>
        <taxon>Pseudomonadati</taxon>
        <taxon>Pseudomonadota</taxon>
        <taxon>Betaproteobacteria</taxon>
        <taxon>Rhodocyclales</taxon>
        <taxon>Zoogloeaceae</taxon>
        <taxon>Uliginosibacterium</taxon>
    </lineage>
</organism>
<evidence type="ECO:0000256" key="5">
    <source>
        <dbReference type="HAMAP-Rule" id="MF_01874"/>
    </source>
</evidence>
<comment type="similarity">
    <text evidence="5">Belongs to the UPF0756 family.</text>
</comment>
<evidence type="ECO:0000313" key="6">
    <source>
        <dbReference type="EMBL" id="NSL55781.1"/>
    </source>
</evidence>
<keyword evidence="4 5" id="KW-0472">Membrane</keyword>
<dbReference type="Proteomes" id="UP000778523">
    <property type="component" value="Unassembled WGS sequence"/>
</dbReference>
<proteinExistence type="inferred from homology"/>
<reference evidence="6 7" key="1">
    <citation type="submission" date="2020-06" db="EMBL/GenBank/DDBJ databases">
        <title>Draft genome of Uliginosibacterium sp. IMCC34675.</title>
        <authorList>
            <person name="Song J."/>
        </authorList>
    </citation>
    <scope>NUCLEOTIDE SEQUENCE [LARGE SCALE GENOMIC DNA]</scope>
    <source>
        <strain evidence="6 7">IMCC34675</strain>
    </source>
</reference>
<comment type="caution">
    <text evidence="5">Lacks conserved residue(s) required for the propagation of feature annotation.</text>
</comment>
<sequence length="150" mass="15028">MSFENLPLLLILALAVVGNNSSVAIAASALLLLKLLGLTNWLGTVETHGLTTGVIILTAAVLAPLASGKIDLAGLGNTFKSPAGVIAVITGLAVAWVAGRGVGYMQASPEIVTALMVGTLIGVCFFKGLAVGPLIAGGMVALIVGLFHLK</sequence>
<dbReference type="HAMAP" id="MF_01874">
    <property type="entry name" value="UPF0756"/>
    <property type="match status" value="1"/>
</dbReference>
<evidence type="ECO:0000313" key="7">
    <source>
        <dbReference type="Proteomes" id="UP000778523"/>
    </source>
</evidence>
<feature type="transmembrane region" description="Helical" evidence="5">
    <location>
        <begin position="50"/>
        <end position="67"/>
    </location>
</feature>
<evidence type="ECO:0000256" key="2">
    <source>
        <dbReference type="ARBA" id="ARBA00022692"/>
    </source>
</evidence>
<feature type="transmembrane region" description="Helical" evidence="5">
    <location>
        <begin position="79"/>
        <end position="99"/>
    </location>
</feature>